<protein>
    <submittedName>
        <fullName evidence="1">Uncharacterized protein</fullName>
    </submittedName>
</protein>
<evidence type="ECO:0000313" key="1">
    <source>
        <dbReference type="EMBL" id="GBH14114.1"/>
    </source>
</evidence>
<reference evidence="1 2" key="1">
    <citation type="submission" date="2018-04" db="EMBL/GenBank/DDBJ databases">
        <title>Draft genome sequence of Pseudomonas syringae pv. actinidiae biovar 1 strains isolated from kiwifruit in Kagawa prefecture.</title>
        <authorList>
            <person name="Tabuchi M."/>
            <person name="Saito M."/>
            <person name="Fujiwara S."/>
            <person name="Sasa N."/>
            <person name="Akimitsu K."/>
            <person name="Gomi K."/>
            <person name="Konishi-Sugita S."/>
            <person name="Hamano K."/>
            <person name="Kataoka I."/>
        </authorList>
    </citation>
    <scope>NUCLEOTIDE SEQUENCE [LARGE SCALE GENOMIC DNA]</scope>
    <source>
        <strain evidence="1 2">MAFF212206</strain>
    </source>
</reference>
<accession>A0A2V0QMK4</accession>
<evidence type="ECO:0000313" key="2">
    <source>
        <dbReference type="Proteomes" id="UP000247480"/>
    </source>
</evidence>
<organism evidence="1 2">
    <name type="scientific">Pseudomonas syringae pv. actinidiae</name>
    <dbReference type="NCBI Taxonomy" id="103796"/>
    <lineage>
        <taxon>Bacteria</taxon>
        <taxon>Pseudomonadati</taxon>
        <taxon>Pseudomonadota</taxon>
        <taxon>Gammaproteobacteria</taxon>
        <taxon>Pseudomonadales</taxon>
        <taxon>Pseudomonadaceae</taxon>
        <taxon>Pseudomonas</taxon>
        <taxon>Pseudomonas syringae</taxon>
    </lineage>
</organism>
<name>A0A2V0QMK4_PSESF</name>
<sequence>MVSYFSKVSTASSPQHYAVQYTEQATPSPSSSKASISLVGMSKTTRNGICDRVASAMLASSDQGLMPVNLPTCKNNELINYTELLWSKSA</sequence>
<gene>
    <name evidence="1" type="ORF">KPSA1_07613</name>
</gene>
<proteinExistence type="predicted"/>
<dbReference type="Proteomes" id="UP000247480">
    <property type="component" value="Unassembled WGS sequence"/>
</dbReference>
<dbReference type="AlphaFoldDB" id="A0A2V0QMK4"/>
<comment type="caution">
    <text evidence="1">The sequence shown here is derived from an EMBL/GenBank/DDBJ whole genome shotgun (WGS) entry which is preliminary data.</text>
</comment>
<dbReference type="EMBL" id="BGJZ01000440">
    <property type="protein sequence ID" value="GBH14114.1"/>
    <property type="molecule type" value="Genomic_DNA"/>
</dbReference>